<dbReference type="Proteomes" id="UP000500949">
    <property type="component" value="Chromosome"/>
</dbReference>
<dbReference type="Pfam" id="PF12508">
    <property type="entry name" value="Transposon_TraM"/>
    <property type="match status" value="1"/>
</dbReference>
<dbReference type="KEGG" id="bdo:EL88_02505"/>
<feature type="compositionally biased region" description="Basic residues" evidence="1">
    <location>
        <begin position="116"/>
        <end position="126"/>
    </location>
</feature>
<dbReference type="eggNOG" id="ENOG5032EQ2">
    <property type="taxonomic scope" value="Bacteria"/>
</dbReference>
<organism evidence="3 8">
    <name type="scientific">Phocaeicola dorei</name>
    <dbReference type="NCBI Taxonomy" id="357276"/>
    <lineage>
        <taxon>Bacteria</taxon>
        <taxon>Pseudomonadati</taxon>
        <taxon>Bacteroidota</taxon>
        <taxon>Bacteroidia</taxon>
        <taxon>Bacteroidales</taxon>
        <taxon>Bacteroidaceae</taxon>
        <taxon>Phocaeicola</taxon>
    </lineage>
</organism>
<evidence type="ECO:0000313" key="10">
    <source>
        <dbReference type="Proteomes" id="UP000481616"/>
    </source>
</evidence>
<dbReference type="GeneID" id="93449180"/>
<gene>
    <name evidence="3" type="primary">traM</name>
    <name evidence="5" type="ORF">F2Y51_11520</name>
    <name evidence="4" type="ORF">F2Y58_01715</name>
    <name evidence="3" type="ORF">F2Y61_15295</name>
    <name evidence="6" type="ORF">GKD17_10150</name>
    <name evidence="7" type="ORF">GKD17_21170</name>
</gene>
<evidence type="ECO:0000259" key="2">
    <source>
        <dbReference type="Pfam" id="PF12508"/>
    </source>
</evidence>
<feature type="compositionally biased region" description="Basic and acidic residues" evidence="1">
    <location>
        <begin position="127"/>
        <end position="142"/>
    </location>
</feature>
<dbReference type="EMBL" id="VVYY01000001">
    <property type="protein sequence ID" value="KAA5400912.1"/>
    <property type="molecule type" value="Genomic_DNA"/>
</dbReference>
<evidence type="ECO:0000256" key="1">
    <source>
        <dbReference type="SAM" id="MobiDB-lite"/>
    </source>
</evidence>
<evidence type="ECO:0000313" key="6">
    <source>
        <dbReference type="EMBL" id="QJR76724.1"/>
    </source>
</evidence>
<dbReference type="Proteomes" id="UP000347681">
    <property type="component" value="Unassembled WGS sequence"/>
</dbReference>
<evidence type="ECO:0000313" key="3">
    <source>
        <dbReference type="EMBL" id="KAA5381580.1"/>
    </source>
</evidence>
<dbReference type="Proteomes" id="UP000441162">
    <property type="component" value="Unassembled WGS sequence"/>
</dbReference>
<sequence length="318" mass="35298">MKKTQVIIVSVFGLLVLLVIWTISAMKGKEENQNTVRLSTDNKDVTITDVKAQLERTPLRKQAEGQGGDNPVDIERMRQLIINSEMPPEEEYGRKADTASYILPTQENLDSITRELRKKKKRKQEKKKVEKKEETKEAPEARTRFNTVALHKSSRRNAIRAYVHSDQVVMAGSTLKMRLGEDCLTDDGRRVRKDSPVYGEVRKIDGERVIVEIRTVNVGGNILPFKKEVYSSDAMEGIYVPGNAKAEINKDATAGAVDGTNPQITGGLDMGSQLIAGGVNGVVNATKQAASKNIKKVKVTIKTNYAVFLMEKKEPGES</sequence>
<dbReference type="InterPro" id="IPR055407">
    <property type="entry name" value="TraM_C"/>
</dbReference>
<feature type="domain" description="Conjugative transposon TraM C-terminal" evidence="2">
    <location>
        <begin position="159"/>
        <end position="309"/>
    </location>
</feature>
<proteinExistence type="predicted"/>
<reference evidence="8 9" key="1">
    <citation type="journal article" date="2019" name="Nat. Med.">
        <title>A library of human gut bacterial isolates paired with longitudinal multiomics data enables mechanistic microbiome research.</title>
        <authorList>
            <person name="Poyet M."/>
            <person name="Groussin M."/>
            <person name="Gibbons S.M."/>
            <person name="Avila-Pacheco J."/>
            <person name="Jiang X."/>
            <person name="Kearney S.M."/>
            <person name="Perrotta A.R."/>
            <person name="Berdy B."/>
            <person name="Zhao S."/>
            <person name="Lieberman T.D."/>
            <person name="Swanson P.K."/>
            <person name="Smith M."/>
            <person name="Roesemann S."/>
            <person name="Alexander J.E."/>
            <person name="Rich S.A."/>
            <person name="Livny J."/>
            <person name="Vlamakis H."/>
            <person name="Clish C."/>
            <person name="Bullock K."/>
            <person name="Deik A."/>
            <person name="Scott J."/>
            <person name="Pierce K.A."/>
            <person name="Xavier R.J."/>
            <person name="Alm E.J."/>
        </authorList>
    </citation>
    <scope>NUCLEOTIDE SEQUENCE [LARGE SCALE GENOMIC DNA]</scope>
    <source>
        <strain evidence="4 10">BIOML-A1</strain>
        <strain evidence="5 9">BIOML-A4</strain>
        <strain evidence="3 8">BIOML-A5</strain>
    </source>
</reference>
<evidence type="ECO:0000313" key="9">
    <source>
        <dbReference type="Proteomes" id="UP000441162"/>
    </source>
</evidence>
<protein>
    <submittedName>
        <fullName evidence="3">Conjugative transposon protein TraM</fullName>
    </submittedName>
</protein>
<dbReference type="EMBL" id="VVZB01000008">
    <property type="protein sequence ID" value="KAA5381580.1"/>
    <property type="molecule type" value="Genomic_DNA"/>
</dbReference>
<dbReference type="InterPro" id="IPR022187">
    <property type="entry name" value="Conjug_transposon_TraM"/>
</dbReference>
<evidence type="ECO:0000313" key="8">
    <source>
        <dbReference type="Proteomes" id="UP000347681"/>
    </source>
</evidence>
<evidence type="ECO:0000313" key="7">
    <source>
        <dbReference type="EMBL" id="QJR78693.1"/>
    </source>
</evidence>
<dbReference type="Proteomes" id="UP000481616">
    <property type="component" value="Unassembled WGS sequence"/>
</dbReference>
<dbReference type="EMBL" id="VVZA01000008">
    <property type="protein sequence ID" value="KAA5405098.1"/>
    <property type="molecule type" value="Genomic_DNA"/>
</dbReference>
<dbReference type="EMBL" id="CP046176">
    <property type="protein sequence ID" value="QJR76724.1"/>
    <property type="molecule type" value="Genomic_DNA"/>
</dbReference>
<dbReference type="AlphaFoldDB" id="A0A076IPS5"/>
<evidence type="ECO:0000313" key="4">
    <source>
        <dbReference type="EMBL" id="KAA5400912.1"/>
    </source>
</evidence>
<reference evidence="6 11" key="2">
    <citation type="submission" date="2019-11" db="EMBL/GenBank/DDBJ databases">
        <title>Complete genome sequence of Bacteroides dorei DSM 17855.</title>
        <authorList>
            <person name="Russell J.T."/>
        </authorList>
    </citation>
    <scope>NUCLEOTIDE SEQUENCE [LARGE SCALE GENOMIC DNA]</scope>
    <source>
        <strain evidence="6 11">DSM 17855</strain>
    </source>
</reference>
<evidence type="ECO:0000313" key="11">
    <source>
        <dbReference type="Proteomes" id="UP000500949"/>
    </source>
</evidence>
<name>A0A076IPS5_9BACT</name>
<evidence type="ECO:0000313" key="5">
    <source>
        <dbReference type="EMBL" id="KAA5405098.1"/>
    </source>
</evidence>
<dbReference type="NCBIfam" id="TIGR03779">
    <property type="entry name" value="Bac_Flav_CT_M"/>
    <property type="match status" value="1"/>
</dbReference>
<feature type="region of interest" description="Disordered" evidence="1">
    <location>
        <begin position="116"/>
        <end position="142"/>
    </location>
</feature>
<dbReference type="EMBL" id="CP046176">
    <property type="protein sequence ID" value="QJR78693.1"/>
    <property type="molecule type" value="Genomic_DNA"/>
</dbReference>
<dbReference type="RefSeq" id="WP_007836042.1">
    <property type="nucleotide sequence ID" value="NZ_BAABZF010000001.1"/>
</dbReference>
<accession>A0A076IPS5</accession>